<dbReference type="InterPro" id="IPR043917">
    <property type="entry name" value="DUF5753"/>
</dbReference>
<dbReference type="PATRIC" id="fig|512565.3.peg.2040"/>
<evidence type="ECO:0000313" key="3">
    <source>
        <dbReference type="Proteomes" id="UP000007882"/>
    </source>
</evidence>
<sequence>MNNPDLQQWLLAPDGIATRLRALRGNTRGTVIAEAAGMRTSKLSKLELAQQEPTADDIRAIVAAAGQPKRVADELVAKLAEKPQVRSSARVSRFGQAASQQRLNALLAKSSHVRLFDATYLPRPMQIPEYAAAVLEAAGRLRGITDSPTQAAAALAASSQYLYEPSRTFEIVIAEPALQWAVLPVAGMRIQLERVLDLARLPNVDLRVLPLRQPGIVPPPYGFGLVDGAGYTDGLEGLDDLADVRLAGHIEAMGRLAEASAAGKEASNLIREALRRLAA</sequence>
<dbReference type="AlphaFoldDB" id="I0H2L9"/>
<dbReference type="EMBL" id="AP012319">
    <property type="protein sequence ID" value="BAL87256.1"/>
    <property type="molecule type" value="Genomic_DNA"/>
</dbReference>
<dbReference type="OrthoDB" id="4966777at2"/>
<dbReference type="STRING" id="512565.AMIS_20360"/>
<dbReference type="eggNOG" id="COG1396">
    <property type="taxonomic scope" value="Bacteria"/>
</dbReference>
<keyword evidence="3" id="KW-1185">Reference proteome</keyword>
<accession>I0H2L9</accession>
<proteinExistence type="predicted"/>
<feature type="domain" description="DUF5753" evidence="1">
    <location>
        <begin position="102"/>
        <end position="272"/>
    </location>
</feature>
<evidence type="ECO:0000313" key="2">
    <source>
        <dbReference type="EMBL" id="BAL87256.1"/>
    </source>
</evidence>
<organism evidence="2 3">
    <name type="scientific">Actinoplanes missouriensis (strain ATCC 14538 / DSM 43046 / CBS 188.64 / JCM 3121 / NBRC 102363 / NCIMB 12654 / NRRL B-3342 / UNCC 431)</name>
    <dbReference type="NCBI Taxonomy" id="512565"/>
    <lineage>
        <taxon>Bacteria</taxon>
        <taxon>Bacillati</taxon>
        <taxon>Actinomycetota</taxon>
        <taxon>Actinomycetes</taxon>
        <taxon>Micromonosporales</taxon>
        <taxon>Micromonosporaceae</taxon>
        <taxon>Actinoplanes</taxon>
    </lineage>
</organism>
<dbReference type="KEGG" id="ams:AMIS_20360"/>
<protein>
    <recommendedName>
        <fullName evidence="1">DUF5753 domain-containing protein</fullName>
    </recommendedName>
</protein>
<dbReference type="HOGENOM" id="CLU_055817_2_0_11"/>
<dbReference type="Pfam" id="PF19054">
    <property type="entry name" value="DUF5753"/>
    <property type="match status" value="1"/>
</dbReference>
<evidence type="ECO:0000259" key="1">
    <source>
        <dbReference type="Pfam" id="PF19054"/>
    </source>
</evidence>
<gene>
    <name evidence="2" type="ordered locus">AMIS_20360</name>
</gene>
<dbReference type="RefSeq" id="WP_014442151.1">
    <property type="nucleotide sequence ID" value="NC_017093.1"/>
</dbReference>
<reference evidence="2 3" key="1">
    <citation type="submission" date="2012-02" db="EMBL/GenBank/DDBJ databases">
        <title>Complete genome sequence of Actinoplanes missouriensis 431 (= NBRC 102363).</title>
        <authorList>
            <person name="Ohnishi Y."/>
            <person name="Ishikawa J."/>
            <person name="Sekine M."/>
            <person name="Hosoyama A."/>
            <person name="Harada T."/>
            <person name="Narita H."/>
            <person name="Hata T."/>
            <person name="Konno Y."/>
            <person name="Tutikane K."/>
            <person name="Fujita N."/>
            <person name="Horinouchi S."/>
            <person name="Hayakawa M."/>
        </authorList>
    </citation>
    <scope>NUCLEOTIDE SEQUENCE [LARGE SCALE GENOMIC DNA]</scope>
    <source>
        <strain evidence="3">ATCC 14538 / DSM 43046 / CBS 188.64 / JCM 3121 / NBRC 102363 / NCIMB 12654 / NRRL B-3342 / UNCC 431</strain>
    </source>
</reference>
<name>I0H2L9_ACTM4</name>
<dbReference type="Proteomes" id="UP000007882">
    <property type="component" value="Chromosome"/>
</dbReference>